<sequence>MLVPSVPSNQIPPRRTTARGTMAPSIRSHEFSSNRIYSLTRSALYIFFILENTVRGASTLTDANFYLDEIPVGTFVHVPSTSTDYQYNVPICVNKSLVFGEHR</sequence>
<evidence type="ECO:0000313" key="2">
    <source>
        <dbReference type="EMBL" id="KAF8416012.1"/>
    </source>
</evidence>
<feature type="compositionally biased region" description="Polar residues" evidence="1">
    <location>
        <begin position="1"/>
        <end position="11"/>
    </location>
</feature>
<keyword evidence="3" id="KW-1185">Reference proteome</keyword>
<evidence type="ECO:0000256" key="1">
    <source>
        <dbReference type="SAM" id="MobiDB-lite"/>
    </source>
</evidence>
<reference evidence="2" key="2">
    <citation type="journal article" date="2020" name="Nat. Commun.">
        <title>Large-scale genome sequencing of mycorrhizal fungi provides insights into the early evolution of symbiotic traits.</title>
        <authorList>
            <person name="Miyauchi S."/>
            <person name="Kiss E."/>
            <person name="Kuo A."/>
            <person name="Drula E."/>
            <person name="Kohler A."/>
            <person name="Sanchez-Garcia M."/>
            <person name="Morin E."/>
            <person name="Andreopoulos B."/>
            <person name="Barry K.W."/>
            <person name="Bonito G."/>
            <person name="Buee M."/>
            <person name="Carver A."/>
            <person name="Chen C."/>
            <person name="Cichocki N."/>
            <person name="Clum A."/>
            <person name="Culley D."/>
            <person name="Crous P.W."/>
            <person name="Fauchery L."/>
            <person name="Girlanda M."/>
            <person name="Hayes R.D."/>
            <person name="Keri Z."/>
            <person name="LaButti K."/>
            <person name="Lipzen A."/>
            <person name="Lombard V."/>
            <person name="Magnuson J."/>
            <person name="Maillard F."/>
            <person name="Murat C."/>
            <person name="Nolan M."/>
            <person name="Ohm R.A."/>
            <person name="Pangilinan J."/>
            <person name="Pereira M.F."/>
            <person name="Perotto S."/>
            <person name="Peter M."/>
            <person name="Pfister S."/>
            <person name="Riley R."/>
            <person name="Sitrit Y."/>
            <person name="Stielow J.B."/>
            <person name="Szollosi G."/>
            <person name="Zifcakova L."/>
            <person name="Stursova M."/>
            <person name="Spatafora J.W."/>
            <person name="Tedersoo L."/>
            <person name="Vaario L.M."/>
            <person name="Yamada A."/>
            <person name="Yan M."/>
            <person name="Wang P."/>
            <person name="Xu J."/>
            <person name="Bruns T."/>
            <person name="Baldrian P."/>
            <person name="Vilgalys R."/>
            <person name="Dunand C."/>
            <person name="Henrissat B."/>
            <person name="Grigoriev I.V."/>
            <person name="Hibbett D."/>
            <person name="Nagy L.G."/>
            <person name="Martin F.M."/>
        </authorList>
    </citation>
    <scope>NUCLEOTIDE SEQUENCE</scope>
    <source>
        <strain evidence="2">BED1</strain>
    </source>
</reference>
<reference evidence="2" key="1">
    <citation type="submission" date="2019-10" db="EMBL/GenBank/DDBJ databases">
        <authorList>
            <consortium name="DOE Joint Genome Institute"/>
            <person name="Kuo A."/>
            <person name="Miyauchi S."/>
            <person name="Kiss E."/>
            <person name="Drula E."/>
            <person name="Kohler A."/>
            <person name="Sanchez-Garcia M."/>
            <person name="Andreopoulos B."/>
            <person name="Barry K.W."/>
            <person name="Bonito G."/>
            <person name="Buee M."/>
            <person name="Carver A."/>
            <person name="Chen C."/>
            <person name="Cichocki N."/>
            <person name="Clum A."/>
            <person name="Culley D."/>
            <person name="Crous P.W."/>
            <person name="Fauchery L."/>
            <person name="Girlanda M."/>
            <person name="Hayes R."/>
            <person name="Keri Z."/>
            <person name="LaButti K."/>
            <person name="Lipzen A."/>
            <person name="Lombard V."/>
            <person name="Magnuson J."/>
            <person name="Maillard F."/>
            <person name="Morin E."/>
            <person name="Murat C."/>
            <person name="Nolan M."/>
            <person name="Ohm R."/>
            <person name="Pangilinan J."/>
            <person name="Pereira M."/>
            <person name="Perotto S."/>
            <person name="Peter M."/>
            <person name="Riley R."/>
            <person name="Sitrit Y."/>
            <person name="Stielow B."/>
            <person name="Szollosi G."/>
            <person name="Zifcakova L."/>
            <person name="Stursova M."/>
            <person name="Spatafora J.W."/>
            <person name="Tedersoo L."/>
            <person name="Vaario L.-M."/>
            <person name="Yamada A."/>
            <person name="Yan M."/>
            <person name="Wang P."/>
            <person name="Xu J."/>
            <person name="Bruns T."/>
            <person name="Baldrian P."/>
            <person name="Vilgalys R."/>
            <person name="Henrissat B."/>
            <person name="Grigoriev I.V."/>
            <person name="Hibbett D."/>
            <person name="Nagy L.G."/>
            <person name="Martin F.M."/>
        </authorList>
    </citation>
    <scope>NUCLEOTIDE SEQUENCE</scope>
    <source>
        <strain evidence="2">BED1</strain>
    </source>
</reference>
<accession>A0AAD4G5Z0</accession>
<protein>
    <submittedName>
        <fullName evidence="2">Uncharacterized protein</fullName>
    </submittedName>
</protein>
<evidence type="ECO:0000313" key="3">
    <source>
        <dbReference type="Proteomes" id="UP001194468"/>
    </source>
</evidence>
<gene>
    <name evidence="2" type="ORF">L210DRAFT_2577803</name>
</gene>
<feature type="region of interest" description="Disordered" evidence="1">
    <location>
        <begin position="1"/>
        <end position="24"/>
    </location>
</feature>
<proteinExistence type="predicted"/>
<dbReference type="AlphaFoldDB" id="A0AAD4G5Z0"/>
<comment type="caution">
    <text evidence="2">The sequence shown here is derived from an EMBL/GenBank/DDBJ whole genome shotgun (WGS) entry which is preliminary data.</text>
</comment>
<organism evidence="2 3">
    <name type="scientific">Boletus edulis BED1</name>
    <dbReference type="NCBI Taxonomy" id="1328754"/>
    <lineage>
        <taxon>Eukaryota</taxon>
        <taxon>Fungi</taxon>
        <taxon>Dikarya</taxon>
        <taxon>Basidiomycota</taxon>
        <taxon>Agaricomycotina</taxon>
        <taxon>Agaricomycetes</taxon>
        <taxon>Agaricomycetidae</taxon>
        <taxon>Boletales</taxon>
        <taxon>Boletineae</taxon>
        <taxon>Boletaceae</taxon>
        <taxon>Boletoideae</taxon>
        <taxon>Boletus</taxon>
    </lineage>
</organism>
<name>A0AAD4G5Z0_BOLED</name>
<dbReference type="EMBL" id="WHUW01000277">
    <property type="protein sequence ID" value="KAF8416012.1"/>
    <property type="molecule type" value="Genomic_DNA"/>
</dbReference>
<dbReference type="Proteomes" id="UP001194468">
    <property type="component" value="Unassembled WGS sequence"/>
</dbReference>